<proteinExistence type="predicted"/>
<keyword evidence="3 5" id="KW-1133">Transmembrane helix</keyword>
<evidence type="ECO:0000256" key="1">
    <source>
        <dbReference type="ARBA" id="ARBA00004141"/>
    </source>
</evidence>
<feature type="transmembrane region" description="Helical" evidence="5">
    <location>
        <begin position="80"/>
        <end position="104"/>
    </location>
</feature>
<keyword evidence="2 5" id="KW-0812">Transmembrane</keyword>
<dbReference type="RefSeq" id="WP_125753433.1">
    <property type="nucleotide sequence ID" value="NZ_JBHTON010000037.1"/>
</dbReference>
<accession>A0ABW4EB31</accession>
<dbReference type="InterPro" id="IPR003825">
    <property type="entry name" value="Colicin-V_CvpA"/>
</dbReference>
<evidence type="ECO:0000313" key="7">
    <source>
        <dbReference type="Proteomes" id="UP001597252"/>
    </source>
</evidence>
<reference evidence="7" key="1">
    <citation type="journal article" date="2019" name="Int. J. Syst. Evol. Microbiol.">
        <title>The Global Catalogue of Microorganisms (GCM) 10K type strain sequencing project: providing services to taxonomists for standard genome sequencing and annotation.</title>
        <authorList>
            <consortium name="The Broad Institute Genomics Platform"/>
            <consortium name="The Broad Institute Genome Sequencing Center for Infectious Disease"/>
            <person name="Wu L."/>
            <person name="Ma J."/>
        </authorList>
    </citation>
    <scope>NUCLEOTIDE SEQUENCE [LARGE SCALE GENOMIC DNA]</scope>
    <source>
        <strain evidence="7">CCM 8903</strain>
    </source>
</reference>
<evidence type="ECO:0000313" key="6">
    <source>
        <dbReference type="EMBL" id="MFD1485785.1"/>
    </source>
</evidence>
<dbReference type="EMBL" id="JBHTON010000037">
    <property type="protein sequence ID" value="MFD1485785.1"/>
    <property type="molecule type" value="Genomic_DNA"/>
</dbReference>
<sequence length="179" mass="20350">MVSLIILAVLAYCFYSGARRGVWLQLIHVVGYLFSLGLAWATYRPLGVVMTQWVPYPSATEQSQFVFFTNQVGLTLDHGFYNGVAFVFMLMVGWLVTRFVALWFHNLTYRVGDQQVSWLVGGVLNFLMGYLFIFLVLYLFALIPVTAIQDMLAHSLIARSIVRYTPGLTSLFTTLWIAK</sequence>
<feature type="transmembrane region" description="Helical" evidence="5">
    <location>
        <begin position="116"/>
        <end position="140"/>
    </location>
</feature>
<keyword evidence="7" id="KW-1185">Reference proteome</keyword>
<organism evidence="6 7">
    <name type="scientific">Lacticaseibacillus baoqingensis</name>
    <dbReference type="NCBI Taxonomy" id="2486013"/>
    <lineage>
        <taxon>Bacteria</taxon>
        <taxon>Bacillati</taxon>
        <taxon>Bacillota</taxon>
        <taxon>Bacilli</taxon>
        <taxon>Lactobacillales</taxon>
        <taxon>Lactobacillaceae</taxon>
        <taxon>Lacticaseibacillus</taxon>
    </lineage>
</organism>
<evidence type="ECO:0000256" key="5">
    <source>
        <dbReference type="SAM" id="Phobius"/>
    </source>
</evidence>
<evidence type="ECO:0000256" key="4">
    <source>
        <dbReference type="ARBA" id="ARBA00023136"/>
    </source>
</evidence>
<evidence type="ECO:0000256" key="3">
    <source>
        <dbReference type="ARBA" id="ARBA00022989"/>
    </source>
</evidence>
<name>A0ABW4EB31_9LACO</name>
<feature type="transmembrane region" description="Helical" evidence="5">
    <location>
        <begin position="23"/>
        <end position="43"/>
    </location>
</feature>
<gene>
    <name evidence="6" type="ORF">ACFQ5J_11135</name>
</gene>
<comment type="caution">
    <text evidence="6">The sequence shown here is derived from an EMBL/GenBank/DDBJ whole genome shotgun (WGS) entry which is preliminary data.</text>
</comment>
<feature type="transmembrane region" description="Helical" evidence="5">
    <location>
        <begin position="161"/>
        <end position="178"/>
    </location>
</feature>
<dbReference type="Proteomes" id="UP001597252">
    <property type="component" value="Unassembled WGS sequence"/>
</dbReference>
<evidence type="ECO:0000256" key="2">
    <source>
        <dbReference type="ARBA" id="ARBA00022692"/>
    </source>
</evidence>
<keyword evidence="4 5" id="KW-0472">Membrane</keyword>
<comment type="subcellular location">
    <subcellularLocation>
        <location evidence="1">Membrane</location>
        <topology evidence="1">Multi-pass membrane protein</topology>
    </subcellularLocation>
</comment>
<protein>
    <submittedName>
        <fullName evidence="6">CvpA family protein</fullName>
    </submittedName>
</protein>
<dbReference type="PANTHER" id="PTHR37306:SF1">
    <property type="entry name" value="COLICIN V PRODUCTION PROTEIN"/>
    <property type="match status" value="1"/>
</dbReference>
<dbReference type="PANTHER" id="PTHR37306">
    <property type="entry name" value="COLICIN V PRODUCTION PROTEIN"/>
    <property type="match status" value="1"/>
</dbReference>
<dbReference type="Pfam" id="PF02674">
    <property type="entry name" value="Colicin_V"/>
    <property type="match status" value="1"/>
</dbReference>